<reference evidence="1 2" key="1">
    <citation type="journal article" date="2022" name="New Phytol.">
        <title>Ecological generalism drives hyperdiversity of secondary metabolite gene clusters in xylarialean endophytes.</title>
        <authorList>
            <person name="Franco M.E.E."/>
            <person name="Wisecaver J.H."/>
            <person name="Arnold A.E."/>
            <person name="Ju Y.M."/>
            <person name="Slot J.C."/>
            <person name="Ahrendt S."/>
            <person name="Moore L.P."/>
            <person name="Eastman K.E."/>
            <person name="Scott K."/>
            <person name="Konkel Z."/>
            <person name="Mondo S.J."/>
            <person name="Kuo A."/>
            <person name="Hayes R.D."/>
            <person name="Haridas S."/>
            <person name="Andreopoulos B."/>
            <person name="Riley R."/>
            <person name="LaButti K."/>
            <person name="Pangilinan J."/>
            <person name="Lipzen A."/>
            <person name="Amirebrahimi M."/>
            <person name="Yan J."/>
            <person name="Adam C."/>
            <person name="Keymanesh K."/>
            <person name="Ng V."/>
            <person name="Louie K."/>
            <person name="Northen T."/>
            <person name="Drula E."/>
            <person name="Henrissat B."/>
            <person name="Hsieh H.M."/>
            <person name="Youens-Clark K."/>
            <person name="Lutzoni F."/>
            <person name="Miadlikowska J."/>
            <person name="Eastwood D.C."/>
            <person name="Hamelin R.C."/>
            <person name="Grigoriev I.V."/>
            <person name="U'Ren J.M."/>
        </authorList>
    </citation>
    <scope>NUCLEOTIDE SEQUENCE [LARGE SCALE GENOMIC DNA]</scope>
    <source>
        <strain evidence="1 2">CBS 119005</strain>
    </source>
</reference>
<protein>
    <submittedName>
        <fullName evidence="1">Coiled-coil domain-containing protein-domain-containing protein</fullName>
    </submittedName>
</protein>
<evidence type="ECO:0000313" key="1">
    <source>
        <dbReference type="EMBL" id="KAI4862230.1"/>
    </source>
</evidence>
<dbReference type="EMBL" id="MU393530">
    <property type="protein sequence ID" value="KAI4862230.1"/>
    <property type="molecule type" value="Genomic_DNA"/>
</dbReference>
<sequence length="285" mass="31623">MTDSLDEAVVASPMPPQAPPSPPRSSSSPSPTSTYVKPQPRPPKSPAHSAQIRVQNRRREYLERNPKYFESLEHELADPLLYDALIRRFQSAEEREKEGRTKGYSRVLEVDLLRGEAKLAQLTSSSQDVPSGSTNATTATATATAPSWLPRSAATDADAFIREYANGTDGLGDGDAGASSSSSASSVKGLPRQQPETRAEGRERWDGFLRRRFVLGRDDDFDYRAVDENDDLDTLERREIEDAWFDDEDPDWVSDSAAEDRAAGGGEEMRRREKRLEGETGIQDF</sequence>
<evidence type="ECO:0000313" key="2">
    <source>
        <dbReference type="Proteomes" id="UP001497700"/>
    </source>
</evidence>
<accession>A0ACB9YT96</accession>
<name>A0ACB9YT96_9PEZI</name>
<gene>
    <name evidence="1" type="ORF">F4820DRAFT_451145</name>
</gene>
<comment type="caution">
    <text evidence="1">The sequence shown here is derived from an EMBL/GenBank/DDBJ whole genome shotgun (WGS) entry which is preliminary data.</text>
</comment>
<proteinExistence type="predicted"/>
<organism evidence="1 2">
    <name type="scientific">Hypoxylon rubiginosum</name>
    <dbReference type="NCBI Taxonomy" id="110542"/>
    <lineage>
        <taxon>Eukaryota</taxon>
        <taxon>Fungi</taxon>
        <taxon>Dikarya</taxon>
        <taxon>Ascomycota</taxon>
        <taxon>Pezizomycotina</taxon>
        <taxon>Sordariomycetes</taxon>
        <taxon>Xylariomycetidae</taxon>
        <taxon>Xylariales</taxon>
        <taxon>Hypoxylaceae</taxon>
        <taxon>Hypoxylon</taxon>
    </lineage>
</organism>
<dbReference type="Proteomes" id="UP001497700">
    <property type="component" value="Unassembled WGS sequence"/>
</dbReference>
<keyword evidence="2" id="KW-1185">Reference proteome</keyword>